<name>A7ASW8_BABBO</name>
<sequence>MAVTARNNGFRKVAKWIVGAVVVASASHGIVMAQEETPKIAEVPEQKETKTEVTEVPEEKDSNAAKGKQKKRHEPIFAGEVQLQRIKDEMEREEPVYDPDDVAVVTSTGITYKNQDIDDLIDKKVYISALTRWFHPKSVPHIEKCELNRRRKEMRLAIRELDELLNQLPEEVAKVAKDYPTIYHMPSKLAAQIQKYLEKKD</sequence>
<dbReference type="VEuPathDB" id="PiroplasmaDB:BBOV_II000690"/>
<dbReference type="InParanoid" id="A7ASW8"/>
<evidence type="ECO:0000313" key="3">
    <source>
        <dbReference type="Proteomes" id="UP000002173"/>
    </source>
</evidence>
<dbReference type="GeneID" id="5477821"/>
<reference evidence="2 3" key="1">
    <citation type="journal article" date="2007" name="PLoS Pathog.">
        <title>Genome sequence of Babesia bovis and comparative analysis of apicomplexan hemoprotozoa.</title>
        <authorList>
            <person name="Brayton K.A."/>
            <person name="Lau A.O.T."/>
            <person name="Herndon D.R."/>
            <person name="Hannick L."/>
            <person name="Kappmeyer L.S."/>
            <person name="Berens S.J."/>
            <person name="Bidwell S.L."/>
            <person name="Brown W.C."/>
            <person name="Crabtree J."/>
            <person name="Fadrosh D."/>
            <person name="Feldblum T."/>
            <person name="Forberger H.A."/>
            <person name="Haas B.J."/>
            <person name="Howell J.M."/>
            <person name="Khouri H."/>
            <person name="Koo H."/>
            <person name="Mann D.J."/>
            <person name="Norimine J."/>
            <person name="Paulsen I.T."/>
            <person name="Radune D."/>
            <person name="Ren Q."/>
            <person name="Smith R.K. Jr."/>
            <person name="Suarez C.E."/>
            <person name="White O."/>
            <person name="Wortman J.R."/>
            <person name="Knowles D.P. Jr."/>
            <person name="McElwain T.F."/>
            <person name="Nene V.M."/>
        </authorList>
    </citation>
    <scope>NUCLEOTIDE SEQUENCE [LARGE SCALE GENOMIC DNA]</scope>
    <source>
        <strain evidence="2">T2Bo</strain>
    </source>
</reference>
<dbReference type="AlphaFoldDB" id="A7ASW8"/>
<dbReference type="KEGG" id="bbo:BBOV_II000690"/>
<feature type="compositionally biased region" description="Basic and acidic residues" evidence="1">
    <location>
        <begin position="41"/>
        <end position="63"/>
    </location>
</feature>
<evidence type="ECO:0000313" key="2">
    <source>
        <dbReference type="EMBL" id="EDO06029.1"/>
    </source>
</evidence>
<proteinExistence type="predicted"/>
<organism evidence="2 3">
    <name type="scientific">Babesia bovis</name>
    <dbReference type="NCBI Taxonomy" id="5865"/>
    <lineage>
        <taxon>Eukaryota</taxon>
        <taxon>Sar</taxon>
        <taxon>Alveolata</taxon>
        <taxon>Apicomplexa</taxon>
        <taxon>Aconoidasida</taxon>
        <taxon>Piroplasmida</taxon>
        <taxon>Babesiidae</taxon>
        <taxon>Babesia</taxon>
    </lineage>
</organism>
<dbReference type="EMBL" id="AAXT01000003">
    <property type="protein sequence ID" value="EDO06029.1"/>
    <property type="molecule type" value="Genomic_DNA"/>
</dbReference>
<feature type="region of interest" description="Disordered" evidence="1">
    <location>
        <begin position="41"/>
        <end position="74"/>
    </location>
</feature>
<reference evidence="3" key="2">
    <citation type="journal article" date="2020" name="Data Brief">
        <title>Transcriptome dataset of Babesia bovis life stages within vertebrate and invertebrate hosts.</title>
        <authorList>
            <person name="Ueti M.W."/>
            <person name="Johnson W.C."/>
            <person name="Kappmeyer L.S."/>
            <person name="Herndon D.R."/>
            <person name="Mousel M.R."/>
            <person name="Reif K.E."/>
            <person name="Taus N.S."/>
            <person name="Ifeonu O.O."/>
            <person name="Silva J.C."/>
            <person name="Suarez C.E."/>
            <person name="Brayton K.A."/>
        </authorList>
    </citation>
    <scope>NUCLEOTIDE SEQUENCE [LARGE SCALE GENOMIC DNA]</scope>
</reference>
<keyword evidence="3" id="KW-1185">Reference proteome</keyword>
<comment type="caution">
    <text evidence="2">The sequence shown here is derived from an EMBL/GenBank/DDBJ whole genome shotgun (WGS) entry which is preliminary data.</text>
</comment>
<accession>A7ASW8</accession>
<dbReference type="Proteomes" id="UP000002173">
    <property type="component" value="Unassembled WGS sequence"/>
</dbReference>
<protein>
    <submittedName>
        <fullName evidence="2">Uncharacterized protein</fullName>
    </submittedName>
</protein>
<reference evidence="3" key="3">
    <citation type="journal article" date="2021" name="Int. J. Parasitol.">
        <title>Comparative analysis of gene expression between Babesia bovis blood stages and kinetes allowed by improved genome annotation.</title>
        <authorList>
            <person name="Ueti M.W."/>
            <person name="Johnson W.C."/>
            <person name="Kappmeyer L.S."/>
            <person name="Herndon D.R."/>
            <person name="Mousel M.R."/>
            <person name="Reif K.E."/>
            <person name="Taus N.S."/>
            <person name="Ifeonu O.O."/>
            <person name="Silva J.C."/>
            <person name="Suarez C.E."/>
            <person name="Brayton K.A."/>
        </authorList>
    </citation>
    <scope>NUCLEOTIDE SEQUENCE [LARGE SCALE GENOMIC DNA]</scope>
</reference>
<evidence type="ECO:0000256" key="1">
    <source>
        <dbReference type="SAM" id="MobiDB-lite"/>
    </source>
</evidence>
<dbReference type="RefSeq" id="XP_001609597.1">
    <property type="nucleotide sequence ID" value="XM_001609547.1"/>
</dbReference>
<gene>
    <name evidence="2" type="ORF">BBOV_II000690</name>
</gene>